<dbReference type="Gene3D" id="1.10.1760.20">
    <property type="match status" value="1"/>
</dbReference>
<evidence type="ECO:0000256" key="1">
    <source>
        <dbReference type="SAM" id="Phobius"/>
    </source>
</evidence>
<dbReference type="STRING" id="1121950.SAMN02745243_00019"/>
<feature type="transmembrane region" description="Helical" evidence="1">
    <location>
        <begin position="6"/>
        <end position="27"/>
    </location>
</feature>
<accession>A0A1M6HH49</accession>
<dbReference type="InterPro" id="IPR014535">
    <property type="entry name" value="Hpre_diP_synt_I"/>
</dbReference>
<proteinExistence type="predicted"/>
<dbReference type="EMBL" id="FQZY01000005">
    <property type="protein sequence ID" value="SHJ21518.1"/>
    <property type="molecule type" value="Genomic_DNA"/>
</dbReference>
<keyword evidence="1" id="KW-1133">Transmembrane helix</keyword>
<feature type="transmembrane region" description="Helical" evidence="1">
    <location>
        <begin position="99"/>
        <end position="123"/>
    </location>
</feature>
<dbReference type="PIRSF" id="PIRSF027391">
    <property type="entry name" value="Hpre_diP_synt_I"/>
    <property type="match status" value="1"/>
</dbReference>
<feature type="transmembrane region" description="Helical" evidence="1">
    <location>
        <begin position="34"/>
        <end position="51"/>
    </location>
</feature>
<dbReference type="OrthoDB" id="9799095at2"/>
<dbReference type="InterPro" id="IPR010898">
    <property type="entry name" value="Hpre_diP_synth_I"/>
</dbReference>
<keyword evidence="3" id="KW-1185">Reference proteome</keyword>
<gene>
    <name evidence="2" type="ORF">SAMN02745243_00019</name>
</gene>
<dbReference type="Proteomes" id="UP000184301">
    <property type="component" value="Unassembled WGS sequence"/>
</dbReference>
<sequence>MKNKVAYFGVFVALALIFSYVESLIPIQIGVPGIKLGLANLIVVIALYKMGVKEAYLLSVTRVILAGFIFGSMFSILYSLAGGLLSLTVMALLRRTGKFSVIGVSVAGGVFHNVGQLIVAALVVETFQVGYYFPVLMVAGIITGIVIGILSNEMLKRLRDIQLS</sequence>
<dbReference type="Pfam" id="PF07456">
    <property type="entry name" value="Hpre_diP_synt_I"/>
    <property type="match status" value="1"/>
</dbReference>
<evidence type="ECO:0000313" key="3">
    <source>
        <dbReference type="Proteomes" id="UP000184301"/>
    </source>
</evidence>
<evidence type="ECO:0000313" key="2">
    <source>
        <dbReference type="EMBL" id="SHJ21518.1"/>
    </source>
</evidence>
<keyword evidence="1" id="KW-0812">Transmembrane</keyword>
<dbReference type="AlphaFoldDB" id="A0A1M6HH49"/>
<feature type="transmembrane region" description="Helical" evidence="1">
    <location>
        <begin position="63"/>
        <end position="87"/>
    </location>
</feature>
<reference evidence="2 3" key="1">
    <citation type="submission" date="2016-11" db="EMBL/GenBank/DDBJ databases">
        <authorList>
            <person name="Jaros S."/>
            <person name="Januszkiewicz K."/>
            <person name="Wedrychowicz H."/>
        </authorList>
    </citation>
    <scope>NUCLEOTIDE SEQUENCE [LARGE SCALE GENOMIC DNA]</scope>
    <source>
        <strain evidence="2 3">DSM 15480</strain>
    </source>
</reference>
<keyword evidence="1" id="KW-0472">Membrane</keyword>
<organism evidence="2 3">
    <name type="scientific">Hespellia stercorisuis DSM 15480</name>
    <dbReference type="NCBI Taxonomy" id="1121950"/>
    <lineage>
        <taxon>Bacteria</taxon>
        <taxon>Bacillati</taxon>
        <taxon>Bacillota</taxon>
        <taxon>Clostridia</taxon>
        <taxon>Lachnospirales</taxon>
        <taxon>Lachnospiraceae</taxon>
        <taxon>Hespellia</taxon>
    </lineage>
</organism>
<protein>
    <submittedName>
        <fullName evidence="2">Heptaprenyl diphosphate synthase</fullName>
    </submittedName>
</protein>
<feature type="transmembrane region" description="Helical" evidence="1">
    <location>
        <begin position="129"/>
        <end position="150"/>
    </location>
</feature>
<name>A0A1M6HH49_9FIRM</name>
<dbReference type="RefSeq" id="WP_073103480.1">
    <property type="nucleotide sequence ID" value="NZ_FQZY01000005.1"/>
</dbReference>